<feature type="domain" description="SHSP" evidence="3">
    <location>
        <begin position="24"/>
        <end position="136"/>
    </location>
</feature>
<evidence type="ECO:0000313" key="4">
    <source>
        <dbReference type="EMBL" id="MED1203948.1"/>
    </source>
</evidence>
<dbReference type="Gene3D" id="2.60.40.790">
    <property type="match status" value="1"/>
</dbReference>
<proteinExistence type="inferred from homology"/>
<dbReference type="RefSeq" id="WP_066265164.1">
    <property type="nucleotide sequence ID" value="NZ_JARMAB010000018.1"/>
</dbReference>
<dbReference type="InterPro" id="IPR008978">
    <property type="entry name" value="HSP20-like_chaperone"/>
</dbReference>
<dbReference type="SUPFAM" id="SSF49764">
    <property type="entry name" value="HSP20-like chaperones"/>
    <property type="match status" value="1"/>
</dbReference>
<comment type="caution">
    <text evidence="4">The sequence shown here is derived from an EMBL/GenBank/DDBJ whole genome shotgun (WGS) entry which is preliminary data.</text>
</comment>
<name>A0ABU6MGZ7_9BACI</name>
<dbReference type="InterPro" id="IPR002068">
    <property type="entry name" value="A-crystallin/Hsp20_dom"/>
</dbReference>
<evidence type="ECO:0000256" key="2">
    <source>
        <dbReference type="RuleBase" id="RU003616"/>
    </source>
</evidence>
<evidence type="ECO:0000259" key="3">
    <source>
        <dbReference type="PROSITE" id="PS01031"/>
    </source>
</evidence>
<dbReference type="Pfam" id="PF00011">
    <property type="entry name" value="HSP20"/>
    <property type="match status" value="1"/>
</dbReference>
<evidence type="ECO:0000313" key="5">
    <source>
        <dbReference type="Proteomes" id="UP001341444"/>
    </source>
</evidence>
<dbReference type="Proteomes" id="UP001341444">
    <property type="component" value="Unassembled WGS sequence"/>
</dbReference>
<comment type="similarity">
    <text evidence="1 2">Belongs to the small heat shock protein (HSP20) family.</text>
</comment>
<gene>
    <name evidence="4" type="ORF">P4T90_12880</name>
</gene>
<accession>A0ABU6MGZ7</accession>
<dbReference type="EMBL" id="JARMAB010000018">
    <property type="protein sequence ID" value="MED1203948.1"/>
    <property type="molecule type" value="Genomic_DNA"/>
</dbReference>
<evidence type="ECO:0000256" key="1">
    <source>
        <dbReference type="PROSITE-ProRule" id="PRU00285"/>
    </source>
</evidence>
<reference evidence="4 5" key="1">
    <citation type="submission" date="2023-03" db="EMBL/GenBank/DDBJ databases">
        <title>Bacillus Genome Sequencing.</title>
        <authorList>
            <person name="Dunlap C."/>
        </authorList>
    </citation>
    <scope>NUCLEOTIDE SEQUENCE [LARGE SCALE GENOMIC DNA]</scope>
    <source>
        <strain evidence="4 5">B-23453</strain>
    </source>
</reference>
<organism evidence="4 5">
    <name type="scientific">Heyndrickxia acidicola</name>
    <dbReference type="NCBI Taxonomy" id="209389"/>
    <lineage>
        <taxon>Bacteria</taxon>
        <taxon>Bacillati</taxon>
        <taxon>Bacillota</taxon>
        <taxon>Bacilli</taxon>
        <taxon>Bacillales</taxon>
        <taxon>Bacillaceae</taxon>
        <taxon>Heyndrickxia</taxon>
    </lineage>
</organism>
<keyword evidence="5" id="KW-1185">Reference proteome</keyword>
<sequence>MKKIYDRTKINKMLGPDFFNLLSEVSPFVSPRIDVFKTDHYFVVLADVAGAHPDELRLTLQDGVLFIEGYIHNKLIQDGAEIIAQERFYGQFQRSITIPAYCLLNKLKAHFKDGILMIQIPMIPSDGGMEETIEIS</sequence>
<dbReference type="CDD" id="cd06464">
    <property type="entry name" value="ACD_sHsps-like"/>
    <property type="match status" value="1"/>
</dbReference>
<dbReference type="PROSITE" id="PS01031">
    <property type="entry name" value="SHSP"/>
    <property type="match status" value="1"/>
</dbReference>
<protein>
    <submittedName>
        <fullName evidence="4">Hsp20/alpha crystallin family protein</fullName>
    </submittedName>
</protein>